<evidence type="ECO:0000256" key="3">
    <source>
        <dbReference type="ARBA" id="ARBA00022692"/>
    </source>
</evidence>
<dbReference type="InterPro" id="IPR003838">
    <property type="entry name" value="ABC3_permease_C"/>
</dbReference>
<dbReference type="GO" id="GO:0005886">
    <property type="term" value="C:plasma membrane"/>
    <property type="evidence" value="ECO:0007669"/>
    <property type="project" value="UniProtKB-SubCell"/>
</dbReference>
<feature type="domain" description="ABC3 transporter permease C-terminal" evidence="8">
    <location>
        <begin position="598"/>
        <end position="712"/>
    </location>
</feature>
<feature type="coiled-coil region" evidence="6">
    <location>
        <begin position="266"/>
        <end position="378"/>
    </location>
</feature>
<comment type="caution">
    <text evidence="10">The sequence shown here is derived from an EMBL/GenBank/DDBJ whole genome shotgun (WGS) entry which is preliminary data.</text>
</comment>
<reference evidence="10" key="2">
    <citation type="submission" date="2021-04" db="EMBL/GenBank/DDBJ databases">
        <authorList>
            <person name="Gilroy R."/>
        </authorList>
    </citation>
    <scope>NUCLEOTIDE SEQUENCE</scope>
    <source>
        <strain evidence="10">2239</strain>
    </source>
</reference>
<feature type="domain" description="MacB-like periplasmic core" evidence="9">
    <location>
        <begin position="765"/>
        <end position="970"/>
    </location>
</feature>
<protein>
    <submittedName>
        <fullName evidence="10">ABC transporter permease</fullName>
    </submittedName>
</protein>
<evidence type="ECO:0000313" key="10">
    <source>
        <dbReference type="EMBL" id="HIX04811.1"/>
    </source>
</evidence>
<evidence type="ECO:0000256" key="2">
    <source>
        <dbReference type="ARBA" id="ARBA00022475"/>
    </source>
</evidence>
<keyword evidence="2" id="KW-1003">Cell membrane</keyword>
<dbReference type="InterPro" id="IPR038766">
    <property type="entry name" value="Membrane_comp_ABC_pdt"/>
</dbReference>
<feature type="transmembrane region" description="Helical" evidence="7">
    <location>
        <begin position="1095"/>
        <end position="1114"/>
    </location>
</feature>
<keyword evidence="4 7" id="KW-1133">Transmembrane helix</keyword>
<feature type="domain" description="MacB-like periplasmic core" evidence="9">
    <location>
        <begin position="27"/>
        <end position="212"/>
    </location>
</feature>
<feature type="transmembrane region" description="Helical" evidence="7">
    <location>
        <begin position="643"/>
        <end position="666"/>
    </location>
</feature>
<feature type="transmembrane region" description="Helical" evidence="7">
    <location>
        <begin position="764"/>
        <end position="784"/>
    </location>
</feature>
<name>A0A9D2ACU7_9FIRM</name>
<dbReference type="AlphaFoldDB" id="A0A9D2ACU7"/>
<evidence type="ECO:0000256" key="6">
    <source>
        <dbReference type="SAM" id="Coils"/>
    </source>
</evidence>
<dbReference type="Pfam" id="PF12704">
    <property type="entry name" value="MacB_PCD"/>
    <property type="match status" value="2"/>
</dbReference>
<keyword evidence="5 7" id="KW-0472">Membrane</keyword>
<dbReference type="Pfam" id="PF02687">
    <property type="entry name" value="FtsX"/>
    <property type="match status" value="2"/>
</dbReference>
<comment type="subcellular location">
    <subcellularLocation>
        <location evidence="1">Cell membrane</location>
        <topology evidence="1">Multi-pass membrane protein</topology>
    </subcellularLocation>
</comment>
<proteinExistence type="predicted"/>
<evidence type="ECO:0000256" key="5">
    <source>
        <dbReference type="ARBA" id="ARBA00023136"/>
    </source>
</evidence>
<evidence type="ECO:0000256" key="1">
    <source>
        <dbReference type="ARBA" id="ARBA00004651"/>
    </source>
</evidence>
<feature type="coiled-coil region" evidence="6">
    <location>
        <begin position="482"/>
        <end position="562"/>
    </location>
</feature>
<gene>
    <name evidence="10" type="ORF">H9865_01685</name>
</gene>
<dbReference type="InterPro" id="IPR025857">
    <property type="entry name" value="MacB_PCD"/>
</dbReference>
<reference evidence="10" key="1">
    <citation type="journal article" date="2021" name="PeerJ">
        <title>Extensive microbial diversity within the chicken gut microbiome revealed by metagenomics and culture.</title>
        <authorList>
            <person name="Gilroy R."/>
            <person name="Ravi A."/>
            <person name="Getino M."/>
            <person name="Pursley I."/>
            <person name="Horton D.L."/>
            <person name="Alikhan N.F."/>
            <person name="Baker D."/>
            <person name="Gharbi K."/>
            <person name="Hall N."/>
            <person name="Watson M."/>
            <person name="Adriaenssens E.M."/>
            <person name="Foster-Nyarko E."/>
            <person name="Jarju S."/>
            <person name="Secka A."/>
            <person name="Antonio M."/>
            <person name="Oren A."/>
            <person name="Chaudhuri R.R."/>
            <person name="La Ragione R."/>
            <person name="Hildebrand F."/>
            <person name="Pallen M.J."/>
        </authorList>
    </citation>
    <scope>NUCLEOTIDE SEQUENCE</scope>
    <source>
        <strain evidence="10">2239</strain>
    </source>
</reference>
<keyword evidence="6" id="KW-0175">Coiled coil</keyword>
<dbReference type="PANTHER" id="PTHR30287">
    <property type="entry name" value="MEMBRANE COMPONENT OF PREDICTED ABC SUPERFAMILY METABOLITE UPTAKE TRANSPORTER"/>
    <property type="match status" value="1"/>
</dbReference>
<evidence type="ECO:0000259" key="9">
    <source>
        <dbReference type="Pfam" id="PF12704"/>
    </source>
</evidence>
<evidence type="ECO:0000313" key="11">
    <source>
        <dbReference type="Proteomes" id="UP000824193"/>
    </source>
</evidence>
<feature type="transmembrane region" description="Helical" evidence="7">
    <location>
        <begin position="1000"/>
        <end position="1020"/>
    </location>
</feature>
<dbReference type="PANTHER" id="PTHR30287:SF1">
    <property type="entry name" value="INNER MEMBRANE PROTEIN"/>
    <property type="match status" value="1"/>
</dbReference>
<evidence type="ECO:0000259" key="8">
    <source>
        <dbReference type="Pfam" id="PF02687"/>
    </source>
</evidence>
<organism evidence="10 11">
    <name type="scientific">Candidatus Allofournierella pullicola</name>
    <dbReference type="NCBI Taxonomy" id="2838596"/>
    <lineage>
        <taxon>Bacteria</taxon>
        <taxon>Bacillati</taxon>
        <taxon>Bacillota</taxon>
        <taxon>Clostridia</taxon>
        <taxon>Eubacteriales</taxon>
        <taxon>Oscillospiraceae</taxon>
        <taxon>Allofournierella</taxon>
    </lineage>
</organism>
<keyword evidence="3 7" id="KW-0812">Transmembrane</keyword>
<feature type="transmembrane region" description="Helical" evidence="7">
    <location>
        <begin position="592"/>
        <end position="613"/>
    </location>
</feature>
<evidence type="ECO:0000256" key="4">
    <source>
        <dbReference type="ARBA" id="ARBA00022989"/>
    </source>
</evidence>
<dbReference type="EMBL" id="DXFW01000004">
    <property type="protein sequence ID" value="HIX04811.1"/>
    <property type="molecule type" value="Genomic_DNA"/>
</dbReference>
<accession>A0A9D2ACU7</accession>
<dbReference type="Proteomes" id="UP000824193">
    <property type="component" value="Unassembled WGS sequence"/>
</dbReference>
<feature type="transmembrane region" description="Helical" evidence="7">
    <location>
        <begin position="1055"/>
        <end position="1075"/>
    </location>
</feature>
<feature type="domain" description="ABC3 transporter permease C-terminal" evidence="8">
    <location>
        <begin position="1004"/>
        <end position="1121"/>
    </location>
</feature>
<evidence type="ECO:0000256" key="7">
    <source>
        <dbReference type="SAM" id="Phobius"/>
    </source>
</evidence>
<feature type="transmembrane region" description="Helical" evidence="7">
    <location>
        <begin position="686"/>
        <end position="708"/>
    </location>
</feature>
<sequence length="1130" mass="124209">MLNRTYWKSILRTVRSSLSRFVAIFAIVALGVGFLSGLLAAPVDMRLSTDSYCREANLYDIKIQSTQGLTDEDLSAVRGVEGVEAVMPARDMDLVLTSESGESLTTRLQSIPEEDLPEAERLNQLTLVEGRMPSAPGEIAVGLTKDFSGTIPSIGDVLTVNQTENDEDITDALPETFTVVGTVRSAAYFSVETEYTNAGTGTIALFAYAPESSFDMDYYTTFYLSVEGAKELNSFSAAYENKVDGVMEGLEAIKDERVQARYDEIIGEAEAELDDAWAEYEEKKAEAEQELADAEQELKDGWAELADAEQELADAKLEIDRGQAELDDAKDEFYLMLPGYKQQIADGYAKIEAGRAQLDESQAQLDEGRAQLEQLKAGKDSFWAMVEANYGISIPPEQQTDEFTIQVITILEKLASGGSIPGFDLTEEQLALLKQMLPQLTQLKEGLEALAAQGTTLDASLAALDEKQAQIDAGRAQLDDGYGELKSQERQLEQTKIDTENKFATADAELLDARQQYADGLAELEEGRQELIDGQQEYEDAKAEAEQELADGKEEILDAESEVRKIEKGKWVLGDRSDNTSFSSYGDNADKIAAIATVFPVFFFLVAALVALTTMTRMVEEERGQVGTMKALGYTRGQIAAKYILYALAASLAGSGVGMLIGMQLFPRIILSAYNIMYDLPELLTPFNWGFGMLATGAAVACTLLATLNACWAELREQPASLMLPKAPKAGKRILLEHIGPVWRRLRFTHKVTARNLFLYKKRFFMTVVGIAGCTALLVTGFGLHDSISDIVEKQFDELAHYQMLVSLQDKSALDGRDLSAILEDDSKITGWLAMTQEDGTVVPGEDGGEEDNVYITVPSDTGALNDYFTFRQRTTGEPVPFEEGSVIITEKLAERQNLDVGDVITVENADGETASFTITGVCENYVYHYIYMSEDVYRDAFGKDPEVNLLYCSLADGVDTPEAEDELSTALLKCRDVAGAQFTHEITASFSQSLDSINYIVVVLIIAAGALAFVVLYNLTNINITERSKELATIKVLGFYDGEVGAYIYRETSVLTLIGTACGLLFGIALHTFVIRTAEVDMVMFGRSIYPMSFVWSALLTIVFSLLVNLVMYRKLKNISMVESMKAPE</sequence>